<protein>
    <submittedName>
        <fullName evidence="6">Family with sequence similarity 83 member B</fullName>
    </submittedName>
</protein>
<dbReference type="KEGG" id="csem:103387424"/>
<evidence type="ECO:0000313" key="6">
    <source>
        <dbReference type="Ensembl" id="ENSCSEP00000015954.1"/>
    </source>
</evidence>
<dbReference type="InterPro" id="IPR012461">
    <property type="entry name" value="SACK1"/>
</dbReference>
<organism evidence="6 7">
    <name type="scientific">Cynoglossus semilaevis</name>
    <name type="common">Tongue sole</name>
    <dbReference type="NCBI Taxonomy" id="244447"/>
    <lineage>
        <taxon>Eukaryota</taxon>
        <taxon>Metazoa</taxon>
        <taxon>Chordata</taxon>
        <taxon>Craniata</taxon>
        <taxon>Vertebrata</taxon>
        <taxon>Euteleostomi</taxon>
        <taxon>Actinopterygii</taxon>
        <taxon>Neopterygii</taxon>
        <taxon>Teleostei</taxon>
        <taxon>Neoteleostei</taxon>
        <taxon>Acanthomorphata</taxon>
        <taxon>Carangaria</taxon>
        <taxon>Pleuronectiformes</taxon>
        <taxon>Pleuronectoidei</taxon>
        <taxon>Cynoglossidae</taxon>
        <taxon>Cynoglossinae</taxon>
        <taxon>Cynoglossus</taxon>
    </lineage>
</organism>
<dbReference type="GO" id="GO:0016020">
    <property type="term" value="C:membrane"/>
    <property type="evidence" value="ECO:0007669"/>
    <property type="project" value="TreeGrafter"/>
</dbReference>
<dbReference type="AlphaFoldDB" id="A0A3P8VNV8"/>
<evidence type="ECO:0000313" key="7">
    <source>
        <dbReference type="Proteomes" id="UP000265120"/>
    </source>
</evidence>
<dbReference type="GO" id="GO:0007165">
    <property type="term" value="P:signal transduction"/>
    <property type="evidence" value="ECO:0007669"/>
    <property type="project" value="TreeGrafter"/>
</dbReference>
<name>A0A3P8VNV8_CYNSE</name>
<reference evidence="6 7" key="1">
    <citation type="journal article" date="2014" name="Nat. Genet.">
        <title>Whole-genome sequence of a flatfish provides insights into ZW sex chromosome evolution and adaptation to a benthic lifestyle.</title>
        <authorList>
            <person name="Chen S."/>
            <person name="Zhang G."/>
            <person name="Shao C."/>
            <person name="Huang Q."/>
            <person name="Liu G."/>
            <person name="Zhang P."/>
            <person name="Song W."/>
            <person name="An N."/>
            <person name="Chalopin D."/>
            <person name="Volff J.N."/>
            <person name="Hong Y."/>
            <person name="Li Q."/>
            <person name="Sha Z."/>
            <person name="Zhou H."/>
            <person name="Xie M."/>
            <person name="Yu Q."/>
            <person name="Liu Y."/>
            <person name="Xiang H."/>
            <person name="Wang N."/>
            <person name="Wu K."/>
            <person name="Yang C."/>
            <person name="Zhou Q."/>
            <person name="Liao X."/>
            <person name="Yang L."/>
            <person name="Hu Q."/>
            <person name="Zhang J."/>
            <person name="Meng L."/>
            <person name="Jin L."/>
            <person name="Tian Y."/>
            <person name="Lian J."/>
            <person name="Yang J."/>
            <person name="Miao G."/>
            <person name="Liu S."/>
            <person name="Liang Z."/>
            <person name="Yan F."/>
            <person name="Li Y."/>
            <person name="Sun B."/>
            <person name="Zhang H."/>
            <person name="Zhang J."/>
            <person name="Zhu Y."/>
            <person name="Du M."/>
            <person name="Zhao Y."/>
            <person name="Schartl M."/>
            <person name="Tang Q."/>
            <person name="Wang J."/>
        </authorList>
    </citation>
    <scope>NUCLEOTIDE SEQUENCE</scope>
</reference>
<dbReference type="PANTHER" id="PTHR16181">
    <property type="entry name" value="PROTEIN FAM83A-RELATED"/>
    <property type="match status" value="1"/>
</dbReference>
<reference evidence="6" key="3">
    <citation type="submission" date="2025-09" db="UniProtKB">
        <authorList>
            <consortium name="Ensembl"/>
        </authorList>
    </citation>
    <scope>IDENTIFICATION</scope>
</reference>
<dbReference type="GeneTree" id="ENSGT00940000157889"/>
<dbReference type="GO" id="GO:0019901">
    <property type="term" value="F:protein kinase binding"/>
    <property type="evidence" value="ECO:0007669"/>
    <property type="project" value="TreeGrafter"/>
</dbReference>
<reference evidence="6" key="2">
    <citation type="submission" date="2025-08" db="UniProtKB">
        <authorList>
            <consortium name="Ensembl"/>
        </authorList>
    </citation>
    <scope>IDENTIFICATION</scope>
</reference>
<dbReference type="Pfam" id="PF07894">
    <property type="entry name" value="SACK1"/>
    <property type="match status" value="1"/>
</dbReference>
<dbReference type="FunFam" id="3.30.870.10:FF:000004">
    <property type="entry name" value="protein FAM83H isoform X2"/>
    <property type="match status" value="1"/>
</dbReference>
<dbReference type="RefSeq" id="XP_008320279.1">
    <property type="nucleotide sequence ID" value="XM_008322057.2"/>
</dbReference>
<feature type="region of interest" description="Disordered" evidence="4">
    <location>
        <begin position="734"/>
        <end position="844"/>
    </location>
</feature>
<dbReference type="GO" id="GO:0005737">
    <property type="term" value="C:cytoplasm"/>
    <property type="evidence" value="ECO:0007669"/>
    <property type="project" value="UniProtKB-SubCell"/>
</dbReference>
<sequence length="906" mass="103612">MKHPGAMDSPEFSLLSSLRGEFKPEDYIQPHYKESYRQAIDCLVKNGRDSYREFLKGERIGSFLSEDELVFITSNAETPPPRTHTEDTDGPSDNQSSSGTYWPLHSDVETPDLDLGWPDFPHNNLQTNIDLLFHPPRQNSPTIKEVIRKHIQDARQVVAIAMDTFTDVDIFKEVIDASVRGVPVYVLLDHFHLKHFLTMAENQDVKIPQLRNMRVRTVKGQDYLCRSGAKFHGAMEQKFLLVDCHTAIYGSYSFTWSFEKINLSMVQVIKGHLVKLYDEEFRTLYARSTVPAQLCPPEGSFQHNGPQGRQVLPKLHSGQKLERNDLLRHTLDNVFRKTCDRKLGLMNLEEKLLEEEPNGIRPLVENGIKGKQELHMVQCSEMMNLQKRHSYAGERQDSCVPQNIRSRASHWNISRDTGTGPNNPNMDVYLQVPHTYRGQNMCQSYNDSDKPILSIQQNVPTLENTSKSFMRNWRIESYLKNSDDPFQESTDYLDQIEQMDKHGSFMQSRTRSSFGFRPSIPEHMEPKRHMNLSADIVPQPATHTPLHYTSMQWSPTAAGDSRANEEFMLKRQSLQILDDNHYDAYFGPGRNSHQTFYASLGRNKGGHMMTNPDLLTDGWQKRHSLADPRSNTEYAPEPSGHMYGAFARMQINRNAAGFNARNDGHLLSLNEDQRSVSHFDVMNMTSKNWQETPSRTLSAAALEENSKDLTGKPNSSQNYSKKLATRINSLINIPENKEDSFGTTGTPSLKSTGSTDTITAEDEEKASVEVENPRPNRSYLVRSASEHQDHRHKIEQNSKSHLTSDEPRHTRQLSLPKTSRYKKPTLLDKSPKPSFDTGSLKRNKAAESRLYSRFEGTLHNTHTQDKHFTKTDASAGPHLGRTLRGHHENKLEKFFQRVGNFIHKNK</sequence>
<accession>A0A3P8VNV8</accession>
<keyword evidence="3" id="KW-0963">Cytoplasm</keyword>
<feature type="compositionally biased region" description="Basic and acidic residues" evidence="4">
    <location>
        <begin position="765"/>
        <end position="774"/>
    </location>
</feature>
<dbReference type="Gene3D" id="3.30.870.10">
    <property type="entry name" value="Endonuclease Chain A"/>
    <property type="match status" value="1"/>
</dbReference>
<feature type="region of interest" description="Disordered" evidence="4">
    <location>
        <begin position="73"/>
        <end position="103"/>
    </location>
</feature>
<dbReference type="Proteomes" id="UP000265120">
    <property type="component" value="Chromosome 12"/>
</dbReference>
<dbReference type="GeneID" id="103387424"/>
<dbReference type="SUPFAM" id="SSF56024">
    <property type="entry name" value="Phospholipase D/nuclease"/>
    <property type="match status" value="1"/>
</dbReference>
<dbReference type="InterPro" id="IPR050944">
    <property type="entry name" value="FAM83"/>
</dbReference>
<evidence type="ECO:0000259" key="5">
    <source>
        <dbReference type="Pfam" id="PF07894"/>
    </source>
</evidence>
<dbReference type="CTD" id="222584"/>
<dbReference type="STRING" id="244447.ENSCSEP00000015954"/>
<comment type="subcellular location">
    <subcellularLocation>
        <location evidence="1">Cytoplasm</location>
    </subcellularLocation>
</comment>
<dbReference type="OrthoDB" id="8443577at2759"/>
<feature type="domain" description="Scaffolding anchor of CK1" evidence="5">
    <location>
        <begin position="23"/>
        <end position="289"/>
    </location>
</feature>
<dbReference type="PANTHER" id="PTHR16181:SF29">
    <property type="entry name" value="PROTEIN FAM83A-RELATED"/>
    <property type="match status" value="1"/>
</dbReference>
<dbReference type="FunCoup" id="A0A3P8VNV8">
    <property type="interactions" value="902"/>
</dbReference>
<comment type="similarity">
    <text evidence="2">Belongs to the FAM83 family.</text>
</comment>
<evidence type="ECO:0000256" key="2">
    <source>
        <dbReference type="ARBA" id="ARBA00006937"/>
    </source>
</evidence>
<dbReference type="Ensembl" id="ENSCSET00000016154.1">
    <property type="protein sequence ID" value="ENSCSEP00000015954.1"/>
    <property type="gene ID" value="ENSCSEG00000010249.1"/>
</dbReference>
<dbReference type="InParanoid" id="A0A3P8VNV8"/>
<evidence type="ECO:0000256" key="4">
    <source>
        <dbReference type="SAM" id="MobiDB-lite"/>
    </source>
</evidence>
<proteinExistence type="inferred from homology"/>
<feature type="compositionally biased region" description="Polar residues" evidence="4">
    <location>
        <begin position="91"/>
        <end position="100"/>
    </location>
</feature>
<evidence type="ECO:0000256" key="1">
    <source>
        <dbReference type="ARBA" id="ARBA00004496"/>
    </source>
</evidence>
<keyword evidence="7" id="KW-1185">Reference proteome</keyword>
<evidence type="ECO:0000256" key="3">
    <source>
        <dbReference type="ARBA" id="ARBA00022490"/>
    </source>
</evidence>
<feature type="compositionally biased region" description="Basic and acidic residues" evidence="4">
    <location>
        <begin position="784"/>
        <end position="809"/>
    </location>
</feature>
<dbReference type="OMA" id="GYKPHFI"/>
<feature type="compositionally biased region" description="Polar residues" evidence="4">
    <location>
        <begin position="741"/>
        <end position="758"/>
    </location>
</feature>